<dbReference type="AlphaFoldDB" id="A0A1N7MW70"/>
<dbReference type="RefSeq" id="WP_076525302.1">
    <property type="nucleotide sequence ID" value="NZ_CP048103.1"/>
</dbReference>
<dbReference type="Pfam" id="PF04893">
    <property type="entry name" value="Yip1"/>
    <property type="match status" value="1"/>
</dbReference>
<sequence length="201" mass="22991">MDHLWLQIWVHPRQVVREALLLPDKKREWLLVVLFGLTLGLEQSSMRELGDSIPFSWILLLSVLLSPILGMIYWFVISGIAYWLGRSMDGAATWKDMKTAVAWAGVPFIMKLILWVPELAFFGEELFQSSMPSLGSNPLLFLFFMVMWLVDLVIVIWYVVVLCKSVGEAHSFSAWRGLFSLLLGGLLLTLPFIVLALFFRL</sequence>
<comment type="subcellular location">
    <subcellularLocation>
        <location evidence="1">Membrane</location>
        <topology evidence="1">Multi-pass membrane protein</topology>
    </subcellularLocation>
</comment>
<dbReference type="GO" id="GO:0016020">
    <property type="term" value="C:membrane"/>
    <property type="evidence" value="ECO:0007669"/>
    <property type="project" value="UniProtKB-SubCell"/>
</dbReference>
<protein>
    <submittedName>
        <fullName evidence="7">Yip1 domain-containing protein</fullName>
    </submittedName>
</protein>
<dbReference type="InterPro" id="IPR006977">
    <property type="entry name" value="Yip1_dom"/>
</dbReference>
<keyword evidence="3 5" id="KW-1133">Transmembrane helix</keyword>
<keyword evidence="2 5" id="KW-0812">Transmembrane</keyword>
<dbReference type="EMBL" id="FTOD01000007">
    <property type="protein sequence ID" value="SIS90336.1"/>
    <property type="molecule type" value="Genomic_DNA"/>
</dbReference>
<keyword evidence="4 5" id="KW-0472">Membrane</keyword>
<proteinExistence type="predicted"/>
<feature type="transmembrane region" description="Helical" evidence="5">
    <location>
        <begin position="58"/>
        <end position="84"/>
    </location>
</feature>
<evidence type="ECO:0000256" key="3">
    <source>
        <dbReference type="ARBA" id="ARBA00022989"/>
    </source>
</evidence>
<evidence type="ECO:0000259" key="6">
    <source>
        <dbReference type="Pfam" id="PF04893"/>
    </source>
</evidence>
<evidence type="ECO:0000256" key="4">
    <source>
        <dbReference type="ARBA" id="ARBA00023136"/>
    </source>
</evidence>
<accession>A0A1N7MW70</accession>
<evidence type="ECO:0000256" key="1">
    <source>
        <dbReference type="ARBA" id="ARBA00004141"/>
    </source>
</evidence>
<evidence type="ECO:0000313" key="8">
    <source>
        <dbReference type="Proteomes" id="UP000186795"/>
    </source>
</evidence>
<name>A0A1N7MW70_9BACL</name>
<organism evidence="7 8">
    <name type="scientific">Kroppenstedtia eburnea</name>
    <dbReference type="NCBI Taxonomy" id="714067"/>
    <lineage>
        <taxon>Bacteria</taxon>
        <taxon>Bacillati</taxon>
        <taxon>Bacillota</taxon>
        <taxon>Bacilli</taxon>
        <taxon>Bacillales</taxon>
        <taxon>Thermoactinomycetaceae</taxon>
        <taxon>Kroppenstedtia</taxon>
    </lineage>
</organism>
<feature type="domain" description="Yip1" evidence="6">
    <location>
        <begin position="7"/>
        <end position="193"/>
    </location>
</feature>
<dbReference type="OrthoDB" id="2987623at2"/>
<evidence type="ECO:0000313" key="7">
    <source>
        <dbReference type="EMBL" id="SIS90336.1"/>
    </source>
</evidence>
<dbReference type="Proteomes" id="UP000186795">
    <property type="component" value="Unassembled WGS sequence"/>
</dbReference>
<reference evidence="8" key="1">
    <citation type="submission" date="2017-01" db="EMBL/GenBank/DDBJ databases">
        <authorList>
            <person name="Varghese N."/>
            <person name="Submissions S."/>
        </authorList>
    </citation>
    <scope>NUCLEOTIDE SEQUENCE [LARGE SCALE GENOMIC DNA]</scope>
    <source>
        <strain evidence="8">DSM 45196</strain>
    </source>
</reference>
<feature type="transmembrane region" description="Helical" evidence="5">
    <location>
        <begin position="139"/>
        <end position="159"/>
    </location>
</feature>
<keyword evidence="8" id="KW-1185">Reference proteome</keyword>
<evidence type="ECO:0000256" key="5">
    <source>
        <dbReference type="SAM" id="Phobius"/>
    </source>
</evidence>
<feature type="transmembrane region" description="Helical" evidence="5">
    <location>
        <begin position="179"/>
        <end position="199"/>
    </location>
</feature>
<feature type="transmembrane region" description="Helical" evidence="5">
    <location>
        <begin position="104"/>
        <end position="127"/>
    </location>
</feature>
<gene>
    <name evidence="7" type="ORF">SAMN05421790_10791</name>
</gene>
<evidence type="ECO:0000256" key="2">
    <source>
        <dbReference type="ARBA" id="ARBA00022692"/>
    </source>
</evidence>